<comment type="catalytic activity">
    <reaction evidence="6">
        <text>(5R)-5-hydroxy-L-lysine + GTP = (5R)-5-phosphooxy-L-lysine + GDP + H(+)</text>
        <dbReference type="Rhea" id="RHEA:19049"/>
        <dbReference type="ChEBI" id="CHEBI:15378"/>
        <dbReference type="ChEBI" id="CHEBI:37565"/>
        <dbReference type="ChEBI" id="CHEBI:57882"/>
        <dbReference type="ChEBI" id="CHEBI:58189"/>
        <dbReference type="ChEBI" id="CHEBI:58357"/>
        <dbReference type="EC" id="2.7.1.81"/>
    </reaction>
</comment>
<dbReference type="SUPFAM" id="SSF56112">
    <property type="entry name" value="Protein kinase-like (PK-like)"/>
    <property type="match status" value="1"/>
</dbReference>
<evidence type="ECO:0000256" key="9">
    <source>
        <dbReference type="ARBA" id="ARBA00040505"/>
    </source>
</evidence>
<reference evidence="11 12" key="1">
    <citation type="journal article" date="2023" name="Nucleic Acids Res.">
        <title>The hologenome of Daphnia magna reveals possible DNA methylation and microbiome-mediated evolution of the host genome.</title>
        <authorList>
            <person name="Chaturvedi A."/>
            <person name="Li X."/>
            <person name="Dhandapani V."/>
            <person name="Marshall H."/>
            <person name="Kissane S."/>
            <person name="Cuenca-Cambronero M."/>
            <person name="Asole G."/>
            <person name="Calvet F."/>
            <person name="Ruiz-Romero M."/>
            <person name="Marangio P."/>
            <person name="Guigo R."/>
            <person name="Rago D."/>
            <person name="Mirbahai L."/>
            <person name="Eastwood N."/>
            <person name="Colbourne J.K."/>
            <person name="Zhou J."/>
            <person name="Mallon E."/>
            <person name="Orsini L."/>
        </authorList>
    </citation>
    <scope>NUCLEOTIDE SEQUENCE [LARGE SCALE GENOMIC DNA]</scope>
    <source>
        <strain evidence="11">LRV0_1</strain>
    </source>
</reference>
<dbReference type="EC" id="2.7.1.81" evidence="8"/>
<dbReference type="PANTHER" id="PTHR21064:SF1">
    <property type="entry name" value="HYDROXYLYSINE KINASE"/>
    <property type="match status" value="1"/>
</dbReference>
<accession>A0ABR0APH7</accession>
<comment type="function">
    <text evidence="7">Catalyzes the GTP-dependent phosphorylation of 5-hydroxy-L-lysine.</text>
</comment>
<evidence type="ECO:0000256" key="2">
    <source>
        <dbReference type="ARBA" id="ARBA00006219"/>
    </source>
</evidence>
<evidence type="ECO:0000256" key="5">
    <source>
        <dbReference type="ARBA" id="ARBA00022777"/>
    </source>
</evidence>
<feature type="domain" description="Aminoglycoside phosphotransferase" evidence="10">
    <location>
        <begin position="79"/>
        <end position="286"/>
    </location>
</feature>
<dbReference type="Pfam" id="PF01636">
    <property type="entry name" value="APH"/>
    <property type="match status" value="1"/>
</dbReference>
<comment type="similarity">
    <text evidence="2">Belongs to the aminoglycoside phosphotransferase family.</text>
</comment>
<gene>
    <name evidence="11" type="ORF">OUZ56_015889</name>
</gene>
<dbReference type="InterPro" id="IPR002575">
    <property type="entry name" value="Aminoglycoside_PTrfase"/>
</dbReference>
<evidence type="ECO:0000313" key="11">
    <source>
        <dbReference type="EMBL" id="KAK4026863.1"/>
    </source>
</evidence>
<keyword evidence="3" id="KW-0963">Cytoplasm</keyword>
<evidence type="ECO:0000256" key="4">
    <source>
        <dbReference type="ARBA" id="ARBA00022679"/>
    </source>
</evidence>
<evidence type="ECO:0000313" key="12">
    <source>
        <dbReference type="Proteomes" id="UP001234178"/>
    </source>
</evidence>
<dbReference type="Proteomes" id="UP001234178">
    <property type="component" value="Unassembled WGS sequence"/>
</dbReference>
<dbReference type="Gene3D" id="3.30.200.20">
    <property type="entry name" value="Phosphorylase Kinase, domain 1"/>
    <property type="match status" value="1"/>
</dbReference>
<sequence length="386" mass="43780">MDKEGEILLKPGQQIKPYVPNEVVHQLAHNLYNLEVVSIKELNSYDDKNFHITVKDNSHLPDVNDACPFGYVMKVLNSLDSRAHNLIDAQNEMMLYLGYKGLPCPKPVKNVHGKSMSLENLKIQINEPLDVAAAKDHPTGQYIVRLLSFVPGKILHSVPYTKELFFQVGELVAKTDLALAGFKHDGIKGVDRIWNLNAVPKLTDFVYAIEDEQKRSLSVAVIDNFKSNVLPLLEPLGRGPIHGDFNEQNILVTEEEGQPGKFYLSGILDFGDVHINFYLFELAIAICYMMIECQSMNILDAPGHVLAGYNRFRLIPENEFTLLKDCIAARLSQSLVLGAYSYSQNPDPYLLTTSQRGWQCLKMLWDCPKDELHKRWREIMNSYVNC</sequence>
<keyword evidence="12" id="KW-1185">Reference proteome</keyword>
<dbReference type="EMBL" id="JAOYFB010000038">
    <property type="protein sequence ID" value="KAK4026863.1"/>
    <property type="molecule type" value="Genomic_DNA"/>
</dbReference>
<proteinExistence type="inferred from homology"/>
<dbReference type="PANTHER" id="PTHR21064">
    <property type="entry name" value="AMINOGLYCOSIDE PHOSPHOTRANSFERASE DOMAIN-CONTAINING PROTEIN-RELATED"/>
    <property type="match status" value="1"/>
</dbReference>
<evidence type="ECO:0000256" key="3">
    <source>
        <dbReference type="ARBA" id="ARBA00022490"/>
    </source>
</evidence>
<comment type="subcellular location">
    <subcellularLocation>
        <location evidence="1">Cytoplasm</location>
    </subcellularLocation>
</comment>
<organism evidence="11 12">
    <name type="scientific">Daphnia magna</name>
    <dbReference type="NCBI Taxonomy" id="35525"/>
    <lineage>
        <taxon>Eukaryota</taxon>
        <taxon>Metazoa</taxon>
        <taxon>Ecdysozoa</taxon>
        <taxon>Arthropoda</taxon>
        <taxon>Crustacea</taxon>
        <taxon>Branchiopoda</taxon>
        <taxon>Diplostraca</taxon>
        <taxon>Cladocera</taxon>
        <taxon>Anomopoda</taxon>
        <taxon>Daphniidae</taxon>
        <taxon>Daphnia</taxon>
    </lineage>
</organism>
<comment type="caution">
    <text evidence="11">The sequence shown here is derived from an EMBL/GenBank/DDBJ whole genome shotgun (WGS) entry which is preliminary data.</text>
</comment>
<keyword evidence="5" id="KW-0418">Kinase</keyword>
<name>A0ABR0APH7_9CRUS</name>
<evidence type="ECO:0000256" key="7">
    <source>
        <dbReference type="ARBA" id="ARBA00037368"/>
    </source>
</evidence>
<evidence type="ECO:0000256" key="6">
    <source>
        <dbReference type="ARBA" id="ARBA00036820"/>
    </source>
</evidence>
<evidence type="ECO:0000256" key="8">
    <source>
        <dbReference type="ARBA" id="ARBA00038873"/>
    </source>
</evidence>
<dbReference type="Gene3D" id="3.90.1200.10">
    <property type="match status" value="1"/>
</dbReference>
<evidence type="ECO:0000256" key="1">
    <source>
        <dbReference type="ARBA" id="ARBA00004496"/>
    </source>
</evidence>
<protein>
    <recommendedName>
        <fullName evidence="9">Hydroxylysine kinase</fullName>
        <ecNumber evidence="8">2.7.1.81</ecNumber>
    </recommendedName>
</protein>
<evidence type="ECO:0000259" key="10">
    <source>
        <dbReference type="Pfam" id="PF01636"/>
    </source>
</evidence>
<dbReference type="InterPro" id="IPR011009">
    <property type="entry name" value="Kinase-like_dom_sf"/>
</dbReference>
<dbReference type="InterPro" id="IPR050249">
    <property type="entry name" value="Pseudomonas-type_ThrB"/>
</dbReference>
<keyword evidence="4" id="KW-0808">Transferase</keyword>